<feature type="domain" description="Rhodanese" evidence="3">
    <location>
        <begin position="16"/>
        <end position="135"/>
    </location>
</feature>
<dbReference type="InterPro" id="IPR001763">
    <property type="entry name" value="Rhodanese-like_dom"/>
</dbReference>
<proteinExistence type="predicted"/>
<evidence type="ECO:0000259" key="3">
    <source>
        <dbReference type="PROSITE" id="PS50206"/>
    </source>
</evidence>
<evidence type="ECO:0000313" key="4">
    <source>
        <dbReference type="EMBL" id="GAA0492994.1"/>
    </source>
</evidence>
<keyword evidence="2" id="KW-0677">Repeat</keyword>
<dbReference type="RefSeq" id="WP_343840127.1">
    <property type="nucleotide sequence ID" value="NZ_BAAADO010000003.1"/>
</dbReference>
<comment type="caution">
    <text evidence="4">The sequence shown here is derived from an EMBL/GenBank/DDBJ whole genome shotgun (WGS) entry which is preliminary data.</text>
</comment>
<dbReference type="Proteomes" id="UP001500880">
    <property type="component" value="Unassembled WGS sequence"/>
</dbReference>
<accession>A0ABN1B9D6</accession>
<name>A0ABN1B9D6_9BACI</name>
<dbReference type="InterPro" id="IPR036873">
    <property type="entry name" value="Rhodanese-like_dom_sf"/>
</dbReference>
<dbReference type="Pfam" id="PF00581">
    <property type="entry name" value="Rhodanese"/>
    <property type="match status" value="2"/>
</dbReference>
<evidence type="ECO:0000256" key="1">
    <source>
        <dbReference type="ARBA" id="ARBA00022679"/>
    </source>
</evidence>
<feature type="domain" description="Rhodanese" evidence="3">
    <location>
        <begin position="165"/>
        <end position="275"/>
    </location>
</feature>
<sequence>MSFLISVDELKTKMDASDEMVIVDTRFELTNPGAGRAAYLKGHIPQAFYLDLNKDLAGEKTEHGGNHPLPDINEFAQKIGNIGIDQHTTVIVYDQGNEMFSGRCWWLLHYLGHESVYVLDGGLERWQEKGYEITTKQPVAERKTFIPKPRADEVVDIHQVKEKLQEDSAILIDSRSKDRYLGKNEPLYKKAGHIPGAINYFYKDVLSEDGRWKDPDDLSQHFASLPKDKEIMVSCGSGVSATPNIMALKMAGFHNVKLYPGSFSDWISYDENEVETEDE</sequence>
<dbReference type="CDD" id="cd01448">
    <property type="entry name" value="TST_Repeat_1"/>
    <property type="match status" value="1"/>
</dbReference>
<keyword evidence="5" id="KW-1185">Reference proteome</keyword>
<dbReference type="Gene3D" id="3.40.250.10">
    <property type="entry name" value="Rhodanese-like domain"/>
    <property type="match status" value="2"/>
</dbReference>
<dbReference type="InterPro" id="IPR045078">
    <property type="entry name" value="TST/MPST-like"/>
</dbReference>
<dbReference type="CDD" id="cd01449">
    <property type="entry name" value="TST_Repeat_2"/>
    <property type="match status" value="1"/>
</dbReference>
<protein>
    <submittedName>
        <fullName evidence="4">Sulfurtransferase</fullName>
    </submittedName>
</protein>
<keyword evidence="1" id="KW-0808">Transferase</keyword>
<organism evidence="4 5">
    <name type="scientific">Salinibacillus aidingensis</name>
    <dbReference type="NCBI Taxonomy" id="237684"/>
    <lineage>
        <taxon>Bacteria</taxon>
        <taxon>Bacillati</taxon>
        <taxon>Bacillota</taxon>
        <taxon>Bacilli</taxon>
        <taxon>Bacillales</taxon>
        <taxon>Bacillaceae</taxon>
        <taxon>Salinibacillus</taxon>
    </lineage>
</organism>
<evidence type="ECO:0000313" key="5">
    <source>
        <dbReference type="Proteomes" id="UP001500880"/>
    </source>
</evidence>
<dbReference type="SUPFAM" id="SSF52821">
    <property type="entry name" value="Rhodanese/Cell cycle control phosphatase"/>
    <property type="match status" value="2"/>
</dbReference>
<dbReference type="PANTHER" id="PTHR11364:SF27">
    <property type="entry name" value="SULFURTRANSFERASE"/>
    <property type="match status" value="1"/>
</dbReference>
<reference evidence="4 5" key="1">
    <citation type="journal article" date="2019" name="Int. J. Syst. Evol. Microbiol.">
        <title>The Global Catalogue of Microorganisms (GCM) 10K type strain sequencing project: providing services to taxonomists for standard genome sequencing and annotation.</title>
        <authorList>
            <consortium name="The Broad Institute Genomics Platform"/>
            <consortium name="The Broad Institute Genome Sequencing Center for Infectious Disease"/>
            <person name="Wu L."/>
            <person name="Ma J."/>
        </authorList>
    </citation>
    <scope>NUCLEOTIDE SEQUENCE [LARGE SCALE GENOMIC DNA]</scope>
    <source>
        <strain evidence="4 5">JCM 12389</strain>
    </source>
</reference>
<dbReference type="PROSITE" id="PS50206">
    <property type="entry name" value="RHODANESE_3"/>
    <property type="match status" value="2"/>
</dbReference>
<evidence type="ECO:0000256" key="2">
    <source>
        <dbReference type="ARBA" id="ARBA00022737"/>
    </source>
</evidence>
<dbReference type="EMBL" id="BAAADO010000003">
    <property type="protein sequence ID" value="GAA0492994.1"/>
    <property type="molecule type" value="Genomic_DNA"/>
</dbReference>
<gene>
    <name evidence="4" type="ORF">GCM10008986_19270</name>
</gene>
<dbReference type="SMART" id="SM00450">
    <property type="entry name" value="RHOD"/>
    <property type="match status" value="2"/>
</dbReference>
<dbReference type="PANTHER" id="PTHR11364">
    <property type="entry name" value="THIOSULFATE SULFERTANSFERASE"/>
    <property type="match status" value="1"/>
</dbReference>